<dbReference type="GO" id="GO:0016787">
    <property type="term" value="F:hydrolase activity"/>
    <property type="evidence" value="ECO:0007669"/>
    <property type="project" value="UniProtKB-KW"/>
</dbReference>
<proteinExistence type="inferred from homology"/>
<evidence type="ECO:0000256" key="6">
    <source>
        <dbReference type="ARBA" id="ARBA00022884"/>
    </source>
</evidence>
<reference evidence="9 11" key="2">
    <citation type="submission" date="2015-03" db="EMBL/GenBank/DDBJ databases">
        <authorList>
            <person name="Murphy D."/>
        </authorList>
    </citation>
    <scope>NUCLEOTIDE SEQUENCE [LARGE SCALE GENOMIC DNA]</scope>
    <source>
        <strain evidence="9 11">Y233</strain>
    </source>
</reference>
<keyword evidence="2" id="KW-1277">Toxin-antitoxin system</keyword>
<dbReference type="EMBL" id="CP007230">
    <property type="protein sequence ID" value="AHK20739.1"/>
    <property type="molecule type" value="Genomic_DNA"/>
</dbReference>
<dbReference type="Proteomes" id="UP000019439">
    <property type="component" value="Chromosome"/>
</dbReference>
<dbReference type="Proteomes" id="UP000038204">
    <property type="component" value="Unassembled WGS sequence"/>
</dbReference>
<dbReference type="AlphaFoldDB" id="A0A0T9QKF4"/>
<keyword evidence="5 9" id="KW-0378">Hydrolase</keyword>
<organism evidence="9 11">
    <name type="scientific">Yersinia similis</name>
    <dbReference type="NCBI Taxonomy" id="367190"/>
    <lineage>
        <taxon>Bacteria</taxon>
        <taxon>Pseudomonadati</taxon>
        <taxon>Pseudomonadota</taxon>
        <taxon>Gammaproteobacteria</taxon>
        <taxon>Enterobacterales</taxon>
        <taxon>Yersiniaceae</taxon>
        <taxon>Yersinia</taxon>
    </lineage>
</organism>
<evidence type="ECO:0000256" key="2">
    <source>
        <dbReference type="ARBA" id="ARBA00022649"/>
    </source>
</evidence>
<dbReference type="EMBL" id="CQBK01000018">
    <property type="protein sequence ID" value="CNI16186.1"/>
    <property type="molecule type" value="Genomic_DNA"/>
</dbReference>
<dbReference type="EC" id="3.1.-.-" evidence="9"/>
<name>A0A0T9QKF4_9GAMM</name>
<dbReference type="InterPro" id="IPR038570">
    <property type="entry name" value="HicA_sf"/>
</dbReference>
<keyword evidence="7" id="KW-0346">Stress response</keyword>
<dbReference type="RefSeq" id="WP_025383392.1">
    <property type="nucleotide sequence ID" value="NZ_CGBP01000002.1"/>
</dbReference>
<dbReference type="InterPro" id="IPR012933">
    <property type="entry name" value="HicA_mRNA_interferase"/>
</dbReference>
<evidence type="ECO:0000256" key="4">
    <source>
        <dbReference type="ARBA" id="ARBA00022759"/>
    </source>
</evidence>
<evidence type="ECO:0000256" key="1">
    <source>
        <dbReference type="ARBA" id="ARBA00006620"/>
    </source>
</evidence>
<keyword evidence="10" id="KW-1185">Reference proteome</keyword>
<evidence type="ECO:0000313" key="9">
    <source>
        <dbReference type="EMBL" id="CNI16186.1"/>
    </source>
</evidence>
<dbReference type="SUPFAM" id="SSF54786">
    <property type="entry name" value="YcfA/nrd intein domain"/>
    <property type="match status" value="1"/>
</dbReference>
<evidence type="ECO:0000256" key="5">
    <source>
        <dbReference type="ARBA" id="ARBA00022801"/>
    </source>
</evidence>
<dbReference type="KEGG" id="ysi:BF17_16665"/>
<accession>A0A0T9QKF4</accession>
<protein>
    <submittedName>
        <fullName evidence="8 9">mRNA interferase</fullName>
        <ecNumber evidence="9">3.1.-.-</ecNumber>
    </submittedName>
</protein>
<evidence type="ECO:0000313" key="8">
    <source>
        <dbReference type="EMBL" id="AHK20739.1"/>
    </source>
</evidence>
<sequence length="58" mass="6682">MKQREFQRWLAGQGAEFSNGTNHLKIFLNGKQTIMPRHPGKEIPEPLRKAILKQLGLK</sequence>
<dbReference type="GO" id="GO:0003729">
    <property type="term" value="F:mRNA binding"/>
    <property type="evidence" value="ECO:0007669"/>
    <property type="project" value="InterPro"/>
</dbReference>
<dbReference type="GeneID" id="96665072"/>
<dbReference type="Pfam" id="PF07927">
    <property type="entry name" value="HicA_toxin"/>
    <property type="match status" value="1"/>
</dbReference>
<evidence type="ECO:0000256" key="3">
    <source>
        <dbReference type="ARBA" id="ARBA00022722"/>
    </source>
</evidence>
<evidence type="ECO:0000256" key="7">
    <source>
        <dbReference type="ARBA" id="ARBA00023016"/>
    </source>
</evidence>
<evidence type="ECO:0000313" key="11">
    <source>
        <dbReference type="Proteomes" id="UP000038204"/>
    </source>
</evidence>
<keyword evidence="4" id="KW-0255">Endonuclease</keyword>
<comment type="similarity">
    <text evidence="1">Belongs to the HicA mRNA interferase family.</text>
</comment>
<dbReference type="GO" id="GO:0004519">
    <property type="term" value="F:endonuclease activity"/>
    <property type="evidence" value="ECO:0007669"/>
    <property type="project" value="UniProtKB-KW"/>
</dbReference>
<dbReference type="Gene3D" id="3.30.920.30">
    <property type="entry name" value="Hypothetical protein"/>
    <property type="match status" value="1"/>
</dbReference>
<gene>
    <name evidence="9" type="primary">hicA</name>
    <name evidence="8" type="ORF">BF17_16665</name>
    <name evidence="9" type="ORF">ERS008667_02592</name>
</gene>
<keyword evidence="3" id="KW-0540">Nuclease</keyword>
<reference evidence="8 10" key="1">
    <citation type="journal article" date="2014" name="Genome Announc.">
        <title>Genome Sequence of Yersinia similis Y228T, a Member of the Yersinia pseudotuberculosis Complex.</title>
        <authorList>
            <person name="Sprague L.D."/>
            <person name="Neubauer H."/>
        </authorList>
    </citation>
    <scope>NUCLEOTIDE SEQUENCE [LARGE SCALE GENOMIC DNA]</scope>
    <source>
        <strain evidence="8 10">228</strain>
    </source>
</reference>
<evidence type="ECO:0000313" key="10">
    <source>
        <dbReference type="Proteomes" id="UP000019439"/>
    </source>
</evidence>
<keyword evidence="6" id="KW-0694">RNA-binding</keyword>